<dbReference type="Proteomes" id="UP000649829">
    <property type="component" value="Unassembled WGS sequence"/>
</dbReference>
<accession>A0A917WEL9</accession>
<gene>
    <name evidence="2" type="ORF">GCM10011534_17620</name>
</gene>
<keyword evidence="3" id="KW-1185">Reference proteome</keyword>
<name>A0A917WEL9_9RHOB</name>
<dbReference type="AlphaFoldDB" id="A0A917WEL9"/>
<reference evidence="2" key="2">
    <citation type="submission" date="2020-09" db="EMBL/GenBank/DDBJ databases">
        <authorList>
            <person name="Sun Q."/>
            <person name="Zhou Y."/>
        </authorList>
    </citation>
    <scope>NUCLEOTIDE SEQUENCE</scope>
    <source>
        <strain evidence="2">CGMCC 1.6293</strain>
    </source>
</reference>
<evidence type="ECO:0000313" key="2">
    <source>
        <dbReference type="EMBL" id="GGL96076.1"/>
    </source>
</evidence>
<dbReference type="RefSeq" id="WP_028286543.1">
    <property type="nucleotide sequence ID" value="NZ_BMLF01000001.1"/>
</dbReference>
<dbReference type="SUPFAM" id="SSF63829">
    <property type="entry name" value="Calcium-dependent phosphotriesterase"/>
    <property type="match status" value="1"/>
</dbReference>
<organism evidence="2 3">
    <name type="scientific">Pseudooceanicola nanhaiensis</name>
    <dbReference type="NCBI Taxonomy" id="375761"/>
    <lineage>
        <taxon>Bacteria</taxon>
        <taxon>Pseudomonadati</taxon>
        <taxon>Pseudomonadota</taxon>
        <taxon>Alphaproteobacteria</taxon>
        <taxon>Rhodobacterales</taxon>
        <taxon>Paracoccaceae</taxon>
        <taxon>Pseudooceanicola</taxon>
    </lineage>
</organism>
<dbReference type="PROSITE" id="PS51318">
    <property type="entry name" value="TAT"/>
    <property type="match status" value="1"/>
</dbReference>
<comment type="caution">
    <text evidence="2">The sequence shown here is derived from an EMBL/GenBank/DDBJ whole genome shotgun (WGS) entry which is preliminary data.</text>
</comment>
<proteinExistence type="predicted"/>
<protein>
    <submittedName>
        <fullName evidence="2">Transcriptional initiation protein Tat</fullName>
    </submittedName>
</protein>
<evidence type="ECO:0000256" key="1">
    <source>
        <dbReference type="SAM" id="MobiDB-lite"/>
    </source>
</evidence>
<dbReference type="Pfam" id="PF05787">
    <property type="entry name" value="PhoX"/>
    <property type="match status" value="1"/>
</dbReference>
<dbReference type="InterPro" id="IPR006311">
    <property type="entry name" value="TAT_signal"/>
</dbReference>
<evidence type="ECO:0000313" key="3">
    <source>
        <dbReference type="Proteomes" id="UP000649829"/>
    </source>
</evidence>
<reference evidence="2" key="1">
    <citation type="journal article" date="2014" name="Int. J. Syst. Evol. Microbiol.">
        <title>Complete genome sequence of Corynebacterium casei LMG S-19264T (=DSM 44701T), isolated from a smear-ripened cheese.</title>
        <authorList>
            <consortium name="US DOE Joint Genome Institute (JGI-PGF)"/>
            <person name="Walter F."/>
            <person name="Albersmeier A."/>
            <person name="Kalinowski J."/>
            <person name="Ruckert C."/>
        </authorList>
    </citation>
    <scope>NUCLEOTIDE SEQUENCE</scope>
    <source>
        <strain evidence="2">CGMCC 1.6293</strain>
    </source>
</reference>
<sequence length="621" mass="67084">MTRQPLSFDAFDEKVSPRPEETDFDRVVGNALSRRGFLGVMSFGLGAFVAGTTGLTRAALAATDRFGFEGIAASTADTITLPEGFDWKPVVLWGDPLFPDAPAFDPETRGTADTQARAFGDNNDGMSIFLRDGRHVMAVNNEYTNLETLWTAPETPSEDDIRKGMMAHGVSIFEVRQGAEGWEVVTDSPLNRRITPETEMDITGPAAGHALLRTEADPEGRTTRGTWNNCGNGETPWGTYLTCEENFNGYFSSSDPAQEIAPDLARYGISAEDWGYGWAQIDPRFDIARHPNEPNRAGYVVEIDPFDPAARPKKRTALGRFKHENAACTIAPDGHAVVYLGDDERGEFLYRFVSDGVHSATGDNADLLETGRLFVARFAEDMTGEWVELTPEATGMEAAEILIHTRQAGSAVGATTMDRPEWVAVNPARPEAFVALTNNRNRGLKPNAGGDETPVNGPNPRTGNEYGQILRIRPDDEDHAATGFTWSLFALAGNPEVHDDAFAGSGNITAGNMFNSPDGMAFDTTGLLWIQTDGNYSNAGDFAGQGNNQMLAGDTVTGEIRRFLVGPRECEVTGLCISPDRRTMFVGIQHPGEEGGSTFPGGGLPRSGVFAVTRRDGGPIG</sequence>
<dbReference type="InterPro" id="IPR008557">
    <property type="entry name" value="PhoX"/>
</dbReference>
<feature type="region of interest" description="Disordered" evidence="1">
    <location>
        <begin position="440"/>
        <end position="463"/>
    </location>
</feature>
<dbReference type="PANTHER" id="PTHR35399">
    <property type="entry name" value="SLR8030 PROTEIN"/>
    <property type="match status" value="1"/>
</dbReference>
<dbReference type="EMBL" id="BMLF01000001">
    <property type="protein sequence ID" value="GGL96076.1"/>
    <property type="molecule type" value="Genomic_DNA"/>
</dbReference>
<dbReference type="PANTHER" id="PTHR35399:SF2">
    <property type="entry name" value="DUF839 DOMAIN-CONTAINING PROTEIN"/>
    <property type="match status" value="1"/>
</dbReference>